<dbReference type="EMBL" id="MN738742">
    <property type="protein sequence ID" value="QHT36420.1"/>
    <property type="molecule type" value="Genomic_DNA"/>
</dbReference>
<organism evidence="1">
    <name type="scientific">viral metagenome</name>
    <dbReference type="NCBI Taxonomy" id="1070528"/>
    <lineage>
        <taxon>unclassified sequences</taxon>
        <taxon>metagenomes</taxon>
        <taxon>organismal metagenomes</taxon>
    </lineage>
</organism>
<protein>
    <submittedName>
        <fullName evidence="1">Uncharacterized protein</fullName>
    </submittedName>
</protein>
<sequence length="148" mass="17012">MEDTSNPDIGQIMQIFIAQMDSAMEVSKVVSEHSGEKELSADSVITGLVYRLMTPMSQDEVNEYMEKADEILNGESEEEDEDMTEDMEEEIIVDKEPRKVKHPVCNCDICMKSRICLLNYHSYETYEPLSTMFNDAIKKSCMESKIYI</sequence>
<evidence type="ECO:0000313" key="1">
    <source>
        <dbReference type="EMBL" id="QHT36420.1"/>
    </source>
</evidence>
<dbReference type="AlphaFoldDB" id="A0A6C0F958"/>
<name>A0A6C0F958_9ZZZZ</name>
<accession>A0A6C0F958</accession>
<reference evidence="1" key="1">
    <citation type="journal article" date="2020" name="Nature">
        <title>Giant virus diversity and host interactions through global metagenomics.</title>
        <authorList>
            <person name="Schulz F."/>
            <person name="Roux S."/>
            <person name="Paez-Espino D."/>
            <person name="Jungbluth S."/>
            <person name="Walsh D.A."/>
            <person name="Denef V.J."/>
            <person name="McMahon K.D."/>
            <person name="Konstantinidis K.T."/>
            <person name="Eloe-Fadrosh E.A."/>
            <person name="Kyrpides N.C."/>
            <person name="Woyke T."/>
        </authorList>
    </citation>
    <scope>NUCLEOTIDE SEQUENCE</scope>
    <source>
        <strain evidence="1">GVMAG-S-ERX555931-87</strain>
    </source>
</reference>
<proteinExistence type="predicted"/>